<proteinExistence type="predicted"/>
<dbReference type="InterPro" id="IPR000644">
    <property type="entry name" value="CBS_dom"/>
</dbReference>
<evidence type="ECO:0000256" key="1">
    <source>
        <dbReference type="PROSITE-ProRule" id="PRU00703"/>
    </source>
</evidence>
<evidence type="ECO:0000259" key="2">
    <source>
        <dbReference type="PROSITE" id="PS51371"/>
    </source>
</evidence>
<dbReference type="SUPFAM" id="SSF54631">
    <property type="entry name" value="CBS-domain pair"/>
    <property type="match status" value="1"/>
</dbReference>
<feature type="domain" description="CBS" evidence="2">
    <location>
        <begin position="109"/>
        <end position="164"/>
    </location>
</feature>
<comment type="caution">
    <text evidence="3">The sequence shown here is derived from an EMBL/GenBank/DDBJ whole genome shotgun (WGS) entry which is preliminary data.</text>
</comment>
<gene>
    <name evidence="3" type="ORF">N783_13615</name>
</gene>
<dbReference type="OrthoDB" id="49104at2"/>
<dbReference type="AlphaFoldDB" id="A0A0A5GGB8"/>
<dbReference type="Proteomes" id="UP000030403">
    <property type="component" value="Unassembled WGS sequence"/>
</dbReference>
<dbReference type="eggNOG" id="COG3620">
    <property type="taxonomic scope" value="Bacteria"/>
</dbReference>
<dbReference type="Gene3D" id="3.10.580.10">
    <property type="entry name" value="CBS-domain"/>
    <property type="match status" value="1"/>
</dbReference>
<evidence type="ECO:0000313" key="4">
    <source>
        <dbReference type="Proteomes" id="UP000030403"/>
    </source>
</evidence>
<keyword evidence="4" id="KW-1185">Reference proteome</keyword>
<dbReference type="Pfam" id="PF00571">
    <property type="entry name" value="CBS"/>
    <property type="match status" value="1"/>
</dbReference>
<dbReference type="InterPro" id="IPR046342">
    <property type="entry name" value="CBS_dom_sf"/>
</dbReference>
<dbReference type="STRING" id="1385511.GCA_000425225_00257"/>
<evidence type="ECO:0000313" key="3">
    <source>
        <dbReference type="EMBL" id="KGX91009.1"/>
    </source>
</evidence>
<name>A0A0A5GGB8_9BACI</name>
<keyword evidence="1" id="KW-0129">CBS domain</keyword>
<sequence length="248" mass="29032">MNDINIEQQREKVDRFEIAFNQIHTKLKKLVRNESNHNFMNLLYKARDRHTTIRYHFQELKQYAKLRNALVHERIKEGFYIAEPHLEVTKKLEDISEALHKPPYALTIASKNVLYFNHRSELKEVLKAIERYGYSQFPIYNEGKFKGLLTEGGLAKWFSEQITGDYISVGDITANEILQVEKPHNVAFLAKDKTSYDVEELFEDYFDRNQKLEAVLITETGNENEKPLGIITTWDLVQIDHTTVTLLG</sequence>
<dbReference type="EMBL" id="AVPF01000004">
    <property type="protein sequence ID" value="KGX91009.1"/>
    <property type="molecule type" value="Genomic_DNA"/>
</dbReference>
<accession>A0A0A5GGB8</accession>
<reference evidence="3 4" key="1">
    <citation type="submission" date="2013-08" db="EMBL/GenBank/DDBJ databases">
        <authorList>
            <person name="Huang J."/>
            <person name="Wang G."/>
        </authorList>
    </citation>
    <scope>NUCLEOTIDE SEQUENCE [LARGE SCALE GENOMIC DNA]</scope>
    <source>
        <strain evidence="3 4">BH030004</strain>
    </source>
</reference>
<dbReference type="PROSITE" id="PS51371">
    <property type="entry name" value="CBS"/>
    <property type="match status" value="1"/>
</dbReference>
<protein>
    <recommendedName>
        <fullName evidence="2">CBS domain-containing protein</fullName>
    </recommendedName>
</protein>
<organism evidence="3 4">
    <name type="scientific">Pontibacillus marinus BH030004 = DSM 16465</name>
    <dbReference type="NCBI Taxonomy" id="1385511"/>
    <lineage>
        <taxon>Bacteria</taxon>
        <taxon>Bacillati</taxon>
        <taxon>Bacillota</taxon>
        <taxon>Bacilli</taxon>
        <taxon>Bacillales</taxon>
        <taxon>Bacillaceae</taxon>
        <taxon>Pontibacillus</taxon>
    </lineage>
</organism>
<dbReference type="RefSeq" id="WP_036841783.1">
    <property type="nucleotide sequence ID" value="NZ_AVPF01000004.1"/>
</dbReference>